<accession>A0A501QHN9</accession>
<reference evidence="1 2" key="2">
    <citation type="submission" date="2019-06" db="EMBL/GenBank/DDBJ databases">
        <authorList>
            <person name="Seo Y."/>
        </authorList>
    </citation>
    <scope>NUCLEOTIDE SEQUENCE [LARGE SCALE GENOMIC DNA]</scope>
    <source>
        <strain evidence="1 2">MaA-Y11</strain>
    </source>
</reference>
<dbReference type="AlphaFoldDB" id="A0A501QHN9"/>
<evidence type="ECO:0000313" key="1">
    <source>
        <dbReference type="EMBL" id="TPD71954.1"/>
    </source>
</evidence>
<dbReference type="Proteomes" id="UP000319175">
    <property type="component" value="Unassembled WGS sequence"/>
</dbReference>
<reference evidence="1 2" key="1">
    <citation type="submission" date="2019-06" db="EMBL/GenBank/DDBJ databases">
        <title>Flavobacterium sp. MaA-Y11 from geoumgang.</title>
        <authorList>
            <person name="Jeong S."/>
        </authorList>
    </citation>
    <scope>NUCLEOTIDE SEQUENCE [LARGE SCALE GENOMIC DNA]</scope>
    <source>
        <strain evidence="1 2">MaA-Y11</strain>
    </source>
</reference>
<name>A0A501QHN9_9FLAO</name>
<proteinExistence type="predicted"/>
<gene>
    <name evidence="1" type="ORF">FJA49_03470</name>
</gene>
<dbReference type="PROSITE" id="PS51257">
    <property type="entry name" value="PROKAR_LIPOPROTEIN"/>
    <property type="match status" value="1"/>
</dbReference>
<organism evidence="1 2">
    <name type="scientific">Flavobacterium microcysteis</name>
    <dbReference type="NCBI Taxonomy" id="2596891"/>
    <lineage>
        <taxon>Bacteria</taxon>
        <taxon>Pseudomonadati</taxon>
        <taxon>Bacteroidota</taxon>
        <taxon>Flavobacteriia</taxon>
        <taxon>Flavobacteriales</taxon>
        <taxon>Flavobacteriaceae</taxon>
        <taxon>Flavobacterium</taxon>
    </lineage>
</organism>
<evidence type="ECO:0000313" key="2">
    <source>
        <dbReference type="Proteomes" id="UP000319175"/>
    </source>
</evidence>
<comment type="caution">
    <text evidence="1">The sequence shown here is derived from an EMBL/GenBank/DDBJ whole genome shotgun (WGS) entry which is preliminary data.</text>
</comment>
<sequence>MKANIIVASLLMLALFSSCKDEKKEEAKAAPVLNNIQVTLDLVIKKDDSLQLFYKDEAIPAFNEENSIITPVKGSSERQEIVFNLPEEITPTELRFDIGNKEGQLPVVINNFKMQYKDAIYDSKDSTMLYFLPNNQLKYDQATKTLTYNKVENEPYDPFIYSTELLKKQVGNLYKTKK</sequence>
<dbReference type="RefSeq" id="WP_139998892.1">
    <property type="nucleotide sequence ID" value="NZ_VFJE01000050.1"/>
</dbReference>
<protein>
    <submittedName>
        <fullName evidence="1">Uncharacterized protein</fullName>
    </submittedName>
</protein>
<dbReference type="EMBL" id="VFJE01000050">
    <property type="protein sequence ID" value="TPD71954.1"/>
    <property type="molecule type" value="Genomic_DNA"/>
</dbReference>
<keyword evidence="2" id="KW-1185">Reference proteome</keyword>
<dbReference type="OrthoDB" id="1350910at2"/>